<keyword evidence="3" id="KW-0175">Coiled coil</keyword>
<feature type="coiled-coil region" evidence="3">
    <location>
        <begin position="78"/>
        <end position="105"/>
    </location>
</feature>
<dbReference type="PANTHER" id="PTHR12765">
    <property type="entry name" value="RED PROTEIN IK FACTOR CYTOKINE IK"/>
    <property type="match status" value="1"/>
</dbReference>
<evidence type="ECO:0000256" key="2">
    <source>
        <dbReference type="ARBA" id="ARBA00023242"/>
    </source>
</evidence>
<evidence type="ECO:0000259" key="5">
    <source>
        <dbReference type="Pfam" id="PF07808"/>
    </source>
</evidence>
<keyword evidence="7" id="KW-1185">Reference proteome</keyword>
<feature type="compositionally biased region" description="Polar residues" evidence="4">
    <location>
        <begin position="409"/>
        <end position="449"/>
    </location>
</feature>
<sequence length="536" mass="57291">MDQDAFRALVSTSSPVSGPSSSSSNSNRSFGKAHKRSNPASTSLKPSDLQLAARRPKSNSDYVDRAAARRSGKRNSEFRDVEALYADFEERIAAAETEEERQTLRDQISSVGGDAKYSVLVKGLDWALLAQNKAKIAKENGDGVGADGEERDLESAYQESKIGSSGDDGAEGNVTADKRSKEDIMEAIKRRREGKTSSSTSLDQAAKSSFRPIGFKPIGGPAQEDSAEYKWVNGKRMRKKKKHVASVDEIEARPTEQVPAAQEQNGSLNGQALSKAATSAGEAKIRLQNEKFPSSPTKQGESESTAKPRPQPAKVSHPTTVADDIKEARPTVVPSPPLGANPSPSAPAEDSEEEEDDIFADVGGWDGIPDTNDAEDEDEEEQGQEQKSSDVVRVPQPAAVEPFNDRSRSVGSPTLSSATVEAVENPQQDTPPQANVGSAPQLDPTSEANSPPLAVATSAAVPANLLASTPSSPIQPAIEADTGNLPATEVGSPSRLSEVKEEISTPKPKPKKSKWDDDDDADAKERKKKKKKKQHH</sequence>
<evidence type="ECO:0000256" key="3">
    <source>
        <dbReference type="SAM" id="Coils"/>
    </source>
</evidence>
<feature type="region of interest" description="Disordered" evidence="4">
    <location>
        <begin position="1"/>
        <end position="76"/>
    </location>
</feature>
<keyword evidence="2" id="KW-0539">Nucleus</keyword>
<comment type="subcellular location">
    <subcellularLocation>
        <location evidence="1">Nucleus</location>
    </subcellularLocation>
</comment>
<feature type="compositionally biased region" description="Acidic residues" evidence="4">
    <location>
        <begin position="349"/>
        <end position="359"/>
    </location>
</feature>
<gene>
    <name evidence="6" type="ORF">UTRI_03164</name>
</gene>
<feature type="domain" description="RED-like N-terminal" evidence="5">
    <location>
        <begin position="57"/>
        <end position="171"/>
    </location>
</feature>
<reference evidence="6 7" key="1">
    <citation type="submission" date="2018-03" db="EMBL/GenBank/DDBJ databases">
        <authorList>
            <person name="Guldener U."/>
        </authorList>
    </citation>
    <scope>NUCLEOTIDE SEQUENCE [LARGE SCALE GENOMIC DNA]</scope>
    <source>
        <strain evidence="6 7">NBRC100155</strain>
    </source>
</reference>
<protein>
    <recommendedName>
        <fullName evidence="5">RED-like N-terminal domain-containing protein</fullName>
    </recommendedName>
</protein>
<dbReference type="InterPro" id="IPR039896">
    <property type="entry name" value="Red-like"/>
</dbReference>
<dbReference type="Pfam" id="PF07808">
    <property type="entry name" value="RED_N"/>
    <property type="match status" value="1"/>
</dbReference>
<feature type="compositionally biased region" description="Basic residues" evidence="4">
    <location>
        <begin position="233"/>
        <end position="244"/>
    </location>
</feature>
<dbReference type="InterPro" id="IPR012916">
    <property type="entry name" value="RED_N"/>
</dbReference>
<feature type="region of interest" description="Disordered" evidence="4">
    <location>
        <begin position="138"/>
        <end position="536"/>
    </location>
</feature>
<proteinExistence type="predicted"/>
<dbReference type="OrthoDB" id="3366823at2759"/>
<feature type="compositionally biased region" description="Polar residues" evidence="4">
    <location>
        <begin position="262"/>
        <end position="272"/>
    </location>
</feature>
<dbReference type="AlphaFoldDB" id="A0A5C3E9C4"/>
<evidence type="ECO:0000313" key="7">
    <source>
        <dbReference type="Proteomes" id="UP000324022"/>
    </source>
</evidence>
<feature type="compositionally biased region" description="Low complexity" evidence="4">
    <location>
        <begin position="10"/>
        <end position="29"/>
    </location>
</feature>
<evidence type="ECO:0000256" key="1">
    <source>
        <dbReference type="ARBA" id="ARBA00004123"/>
    </source>
</evidence>
<name>A0A5C3E9C4_9BASI</name>
<evidence type="ECO:0000313" key="6">
    <source>
        <dbReference type="EMBL" id="SPO25799.1"/>
    </source>
</evidence>
<organism evidence="6 7">
    <name type="scientific">Ustilago trichophora</name>
    <dbReference type="NCBI Taxonomy" id="86804"/>
    <lineage>
        <taxon>Eukaryota</taxon>
        <taxon>Fungi</taxon>
        <taxon>Dikarya</taxon>
        <taxon>Basidiomycota</taxon>
        <taxon>Ustilaginomycotina</taxon>
        <taxon>Ustilaginomycetes</taxon>
        <taxon>Ustilaginales</taxon>
        <taxon>Ustilaginaceae</taxon>
        <taxon>Ustilago</taxon>
    </lineage>
</organism>
<feature type="compositionally biased region" description="Basic and acidic residues" evidence="4">
    <location>
        <begin position="176"/>
        <end position="188"/>
    </location>
</feature>
<dbReference type="Proteomes" id="UP000324022">
    <property type="component" value="Unassembled WGS sequence"/>
</dbReference>
<accession>A0A5C3E9C4</accession>
<feature type="compositionally biased region" description="Polar residues" evidence="4">
    <location>
        <begin position="196"/>
        <end position="207"/>
    </location>
</feature>
<feature type="compositionally biased region" description="Basic residues" evidence="4">
    <location>
        <begin position="526"/>
        <end position="536"/>
    </location>
</feature>
<dbReference type="EMBL" id="OOIN01000012">
    <property type="protein sequence ID" value="SPO25799.1"/>
    <property type="molecule type" value="Genomic_DNA"/>
</dbReference>
<feature type="compositionally biased region" description="Acidic residues" evidence="4">
    <location>
        <begin position="372"/>
        <end position="383"/>
    </location>
</feature>
<dbReference type="GO" id="GO:0005634">
    <property type="term" value="C:nucleus"/>
    <property type="evidence" value="ECO:0007669"/>
    <property type="project" value="UniProtKB-SubCell"/>
</dbReference>
<evidence type="ECO:0000256" key="4">
    <source>
        <dbReference type="SAM" id="MobiDB-lite"/>
    </source>
</evidence>